<name>A0ABT5SMI7_9PSEU</name>
<keyword evidence="12" id="KW-1185">Reference proteome</keyword>
<proteinExistence type="inferred from homology"/>
<keyword evidence="3" id="KW-0227">DNA damage</keyword>
<dbReference type="InterPro" id="IPR051536">
    <property type="entry name" value="UDG_Type-4/5"/>
</dbReference>
<dbReference type="Gene3D" id="3.40.470.10">
    <property type="entry name" value="Uracil-DNA glycosylase-like domain"/>
    <property type="match status" value="1"/>
</dbReference>
<evidence type="ECO:0000313" key="11">
    <source>
        <dbReference type="EMBL" id="MDD7963891.1"/>
    </source>
</evidence>
<keyword evidence="2" id="KW-0479">Metal-binding</keyword>
<evidence type="ECO:0000256" key="7">
    <source>
        <dbReference type="ARBA" id="ARBA00023204"/>
    </source>
</evidence>
<evidence type="ECO:0000256" key="9">
    <source>
        <dbReference type="ARBA" id="ARBA00023887"/>
    </source>
</evidence>
<evidence type="ECO:0000256" key="3">
    <source>
        <dbReference type="ARBA" id="ARBA00022763"/>
    </source>
</evidence>
<keyword evidence="5" id="KW-0408">Iron</keyword>
<dbReference type="PANTHER" id="PTHR33693:SF3">
    <property type="entry name" value="TYPE-5 URACIL-DNA GLYCOSYLASE"/>
    <property type="match status" value="1"/>
</dbReference>
<dbReference type="InterPro" id="IPR044147">
    <property type="entry name" value="UdgB-like"/>
</dbReference>
<dbReference type="SUPFAM" id="SSF52141">
    <property type="entry name" value="Uracil-DNA glycosylase-like"/>
    <property type="match status" value="1"/>
</dbReference>
<accession>A0ABT5SMI7</accession>
<evidence type="ECO:0000313" key="12">
    <source>
        <dbReference type="Proteomes" id="UP001300763"/>
    </source>
</evidence>
<keyword evidence="6" id="KW-0411">Iron-sulfur</keyword>
<dbReference type="PANTHER" id="PTHR33693">
    <property type="entry name" value="TYPE-5 URACIL-DNA GLYCOSYLASE"/>
    <property type="match status" value="1"/>
</dbReference>
<keyword evidence="7" id="KW-0234">DNA repair</keyword>
<feature type="domain" description="Uracil-DNA glycosylase-like" evidence="10">
    <location>
        <begin position="49"/>
        <end position="219"/>
    </location>
</feature>
<dbReference type="Pfam" id="PF03167">
    <property type="entry name" value="UDG"/>
    <property type="match status" value="1"/>
</dbReference>
<evidence type="ECO:0000256" key="4">
    <source>
        <dbReference type="ARBA" id="ARBA00022801"/>
    </source>
</evidence>
<comment type="similarity">
    <text evidence="8">Belongs to the uracil-DNA glycosylase (UDG) superfamily. Type 5 (UDGb) family.</text>
</comment>
<dbReference type="InterPro" id="IPR005122">
    <property type="entry name" value="Uracil-DNA_glycosylase-like"/>
</dbReference>
<organism evidence="11 12">
    <name type="scientific">Actinomycetospora lemnae</name>
    <dbReference type="NCBI Taxonomy" id="3019891"/>
    <lineage>
        <taxon>Bacteria</taxon>
        <taxon>Bacillati</taxon>
        <taxon>Actinomycetota</taxon>
        <taxon>Actinomycetes</taxon>
        <taxon>Pseudonocardiales</taxon>
        <taxon>Pseudonocardiaceae</taxon>
        <taxon>Actinomycetospora</taxon>
    </lineage>
</organism>
<keyword evidence="1" id="KW-0004">4Fe-4S</keyword>
<dbReference type="SMART" id="SM00987">
    <property type="entry name" value="UreE_C"/>
    <property type="match status" value="1"/>
</dbReference>
<dbReference type="RefSeq" id="WP_274198444.1">
    <property type="nucleotide sequence ID" value="NZ_JAQZAO010000001.1"/>
</dbReference>
<dbReference type="Proteomes" id="UP001300763">
    <property type="component" value="Unassembled WGS sequence"/>
</dbReference>
<dbReference type="InterPro" id="IPR036895">
    <property type="entry name" value="Uracil-DNA_glycosylase-like_sf"/>
</dbReference>
<protein>
    <recommendedName>
        <fullName evidence="9">Type-5 uracil-DNA glycosylase</fullName>
    </recommendedName>
</protein>
<comment type="caution">
    <text evidence="11">The sequence shown here is derived from an EMBL/GenBank/DDBJ whole genome shotgun (WGS) entry which is preliminary data.</text>
</comment>
<gene>
    <name evidence="11" type="ORF">PGB27_00900</name>
</gene>
<evidence type="ECO:0000256" key="1">
    <source>
        <dbReference type="ARBA" id="ARBA00022485"/>
    </source>
</evidence>
<evidence type="ECO:0000256" key="8">
    <source>
        <dbReference type="ARBA" id="ARBA00023779"/>
    </source>
</evidence>
<keyword evidence="4" id="KW-0378">Hydrolase</keyword>
<reference evidence="11 12" key="1">
    <citation type="submission" date="2023-02" db="EMBL/GenBank/DDBJ databases">
        <title>Genome sequencing required for Actinomycetospora new species description.</title>
        <authorList>
            <person name="Saimee Y."/>
            <person name="Duangmal K."/>
        </authorList>
    </citation>
    <scope>NUCLEOTIDE SEQUENCE [LARGE SCALE GENOMIC DNA]</scope>
    <source>
        <strain evidence="11 12">DW7H6</strain>
    </source>
</reference>
<dbReference type="EMBL" id="JAQZAO010000001">
    <property type="protein sequence ID" value="MDD7963891.1"/>
    <property type="molecule type" value="Genomic_DNA"/>
</dbReference>
<sequence>MSADRSARLADLADLGARIADCTACPRLVASRRAAADAGAGSYWARPVPGFGDPSARVHVLGLATAPHGGNRTGRAFTGNPTADTLVAALHRAGLANRPTSEHAGDGLRLRGAWMASAVRCPPPGHRPTRAEREACAGWLTAELAALPDVAVVLCLGRLAWEAACDWAGVRPRPRFAHGAEHVLATGPRPGLRLLGSYHPSPQNTRSRRLTPAMLDAVIARAVTVAWSAHPQTPPAPAHRTADP</sequence>
<evidence type="ECO:0000259" key="10">
    <source>
        <dbReference type="SMART" id="SM00986"/>
    </source>
</evidence>
<dbReference type="CDD" id="cd10031">
    <property type="entry name" value="UDG-F5_TTUDGB_like"/>
    <property type="match status" value="1"/>
</dbReference>
<evidence type="ECO:0000256" key="2">
    <source>
        <dbReference type="ARBA" id="ARBA00022723"/>
    </source>
</evidence>
<evidence type="ECO:0000256" key="5">
    <source>
        <dbReference type="ARBA" id="ARBA00023004"/>
    </source>
</evidence>
<evidence type="ECO:0000256" key="6">
    <source>
        <dbReference type="ARBA" id="ARBA00023014"/>
    </source>
</evidence>
<dbReference type="SMART" id="SM00986">
    <property type="entry name" value="UDG"/>
    <property type="match status" value="1"/>
</dbReference>